<dbReference type="Gene3D" id="3.60.40.10">
    <property type="entry name" value="PPM-type phosphatase domain"/>
    <property type="match status" value="1"/>
</dbReference>
<dbReference type="GO" id="GO:0016791">
    <property type="term" value="F:phosphatase activity"/>
    <property type="evidence" value="ECO:0007669"/>
    <property type="project" value="TreeGrafter"/>
</dbReference>
<evidence type="ECO:0000313" key="5">
    <source>
        <dbReference type="Proteomes" id="UP000619033"/>
    </source>
</evidence>
<organism evidence="4 5">
    <name type="scientific">Fuscibacter oryzae</name>
    <dbReference type="NCBI Taxonomy" id="2803939"/>
    <lineage>
        <taxon>Bacteria</taxon>
        <taxon>Pseudomonadati</taxon>
        <taxon>Pseudomonadota</taxon>
        <taxon>Alphaproteobacteria</taxon>
        <taxon>Rhodobacterales</taxon>
        <taxon>Paracoccaceae</taxon>
        <taxon>Fuscibacter</taxon>
    </lineage>
</organism>
<dbReference type="InterPro" id="IPR003660">
    <property type="entry name" value="HAMP_dom"/>
</dbReference>
<dbReference type="InterPro" id="IPR036457">
    <property type="entry name" value="PPM-type-like_dom_sf"/>
</dbReference>
<evidence type="ECO:0000313" key="4">
    <source>
        <dbReference type="EMBL" id="MBL4928517.1"/>
    </source>
</evidence>
<dbReference type="AlphaFoldDB" id="A0A8J7SUH8"/>
<dbReference type="PROSITE" id="PS50885">
    <property type="entry name" value="HAMP"/>
    <property type="match status" value="1"/>
</dbReference>
<dbReference type="PANTHER" id="PTHR43156:SF2">
    <property type="entry name" value="STAGE II SPORULATION PROTEIN E"/>
    <property type="match status" value="1"/>
</dbReference>
<dbReference type="EMBL" id="JAESVP010000004">
    <property type="protein sequence ID" value="MBL4928517.1"/>
    <property type="molecule type" value="Genomic_DNA"/>
</dbReference>
<dbReference type="InterPro" id="IPR052016">
    <property type="entry name" value="Bact_Sigma-Reg"/>
</dbReference>
<dbReference type="Pfam" id="PF07228">
    <property type="entry name" value="SpoIIE"/>
    <property type="match status" value="1"/>
</dbReference>
<dbReference type="GO" id="GO:0007165">
    <property type="term" value="P:signal transduction"/>
    <property type="evidence" value="ECO:0007669"/>
    <property type="project" value="InterPro"/>
</dbReference>
<sequence length="649" mass="71014">MTIKRLLIPLFFLMGVALFSMIALQLTQALQVRDEAQRQISQVTVRAPVVALLDALYAERGATYLALMTDGPIDASLAEKTNGLIAQARSSLESSGLPSAPTGISTLNFLSHAVGIGRAASQEPAASTDKTQKASIWFDVMSLQIDRLGALRLQLLAGSHVVDQELAPNFQLRTYLLALLDHIESNEPLLAAELSNRPNVRQNILLEVDHNRTRSEVALELLDELLGSLNPALQGEVAQVMTSVRTDFRRREAELTGILRATGNASPAVISRWEQASAKARGEIATLQEHLGAFVRQRLDAHLRDATDSLFTWALALMLTVLALGTVSFVLLERVIRPVELMRDRMLRLAEGNVDIDIPSSRGLAEINAMMDSLRVFRINAVRRARLQKERLTLHARLSETYRLMRDDLKAAALVQVSLLPDSRQHNGVRLASFFRPSNYLAGDTFDFIPSPGGSVIMFQIDVAGHGTAAALVSVVSHNAVRKAIEQWDGVSLAGLCASINAAWPESLTYFTLLLVEIDPLAARGRMVQAGHPHPFLLTGDTLVRLGAGGLPIGVLPDADFDEVPFDFTSGTRFLALTDGVMDLETSEGEPFSEERLIDFLTAKRDMPTAALLAEIERALRDWHHQDTFKDDVTIVILEGDDKVAGTQA</sequence>
<dbReference type="SMART" id="SM00331">
    <property type="entry name" value="PP2C_SIG"/>
    <property type="match status" value="1"/>
</dbReference>
<keyword evidence="1" id="KW-0378">Hydrolase</keyword>
<keyword evidence="2" id="KW-1133">Transmembrane helix</keyword>
<name>A0A8J7SUH8_9RHOB</name>
<dbReference type="Proteomes" id="UP000619033">
    <property type="component" value="Unassembled WGS sequence"/>
</dbReference>
<dbReference type="Gene3D" id="6.10.340.10">
    <property type="match status" value="1"/>
</dbReference>
<keyword evidence="5" id="KW-1185">Reference proteome</keyword>
<accession>A0A8J7SUH8</accession>
<protein>
    <submittedName>
        <fullName evidence="4">SpoIIE family protein phosphatase</fullName>
    </submittedName>
</protein>
<feature type="domain" description="HAMP" evidence="3">
    <location>
        <begin position="333"/>
        <end position="386"/>
    </location>
</feature>
<dbReference type="SUPFAM" id="SSF81606">
    <property type="entry name" value="PP2C-like"/>
    <property type="match status" value="1"/>
</dbReference>
<evidence type="ECO:0000259" key="3">
    <source>
        <dbReference type="PROSITE" id="PS50885"/>
    </source>
</evidence>
<reference evidence="4" key="1">
    <citation type="submission" date="2021-01" db="EMBL/GenBank/DDBJ databases">
        <title>Genome seq and assembly of Tabrizicola sp. KVB23.</title>
        <authorList>
            <person name="Chhetri G."/>
        </authorList>
    </citation>
    <scope>NUCLEOTIDE SEQUENCE</scope>
    <source>
        <strain evidence="4">KVB23</strain>
    </source>
</reference>
<dbReference type="GO" id="GO:0016020">
    <property type="term" value="C:membrane"/>
    <property type="evidence" value="ECO:0007669"/>
    <property type="project" value="InterPro"/>
</dbReference>
<evidence type="ECO:0000256" key="1">
    <source>
        <dbReference type="ARBA" id="ARBA00022801"/>
    </source>
</evidence>
<proteinExistence type="predicted"/>
<gene>
    <name evidence="4" type="ORF">JI744_10415</name>
</gene>
<keyword evidence="2" id="KW-0472">Membrane</keyword>
<comment type="caution">
    <text evidence="4">The sequence shown here is derived from an EMBL/GenBank/DDBJ whole genome shotgun (WGS) entry which is preliminary data.</text>
</comment>
<dbReference type="PANTHER" id="PTHR43156">
    <property type="entry name" value="STAGE II SPORULATION PROTEIN E-RELATED"/>
    <property type="match status" value="1"/>
</dbReference>
<keyword evidence="2" id="KW-0812">Transmembrane</keyword>
<feature type="transmembrane region" description="Helical" evidence="2">
    <location>
        <begin position="310"/>
        <end position="332"/>
    </location>
</feature>
<dbReference type="RefSeq" id="WP_202660411.1">
    <property type="nucleotide sequence ID" value="NZ_JAESVP010000004.1"/>
</dbReference>
<evidence type="ECO:0000256" key="2">
    <source>
        <dbReference type="SAM" id="Phobius"/>
    </source>
</evidence>
<dbReference type="SUPFAM" id="SSF158472">
    <property type="entry name" value="HAMP domain-like"/>
    <property type="match status" value="1"/>
</dbReference>
<dbReference type="InterPro" id="IPR001932">
    <property type="entry name" value="PPM-type_phosphatase-like_dom"/>
</dbReference>